<keyword evidence="4" id="KW-1185">Reference proteome</keyword>
<dbReference type="EMBL" id="QURL01000003">
    <property type="protein sequence ID" value="RFC64232.1"/>
    <property type="molecule type" value="Genomic_DNA"/>
</dbReference>
<feature type="compositionally biased region" description="Low complexity" evidence="1">
    <location>
        <begin position="64"/>
        <end position="77"/>
    </location>
</feature>
<feature type="chain" id="PRO_5016810940" evidence="2">
    <location>
        <begin position="33"/>
        <end position="107"/>
    </location>
</feature>
<sequence length="107" mass="11107">MTMKTDIRRAPFALAALAGLALLFGSLDVAGAQGRGQGQGQEQGQGQGGPPRSCSQAEVRQAESQSGGQMMSVSQSVENGSTVCHITVLVPSQDNGKPRRTVITIRP</sequence>
<evidence type="ECO:0000313" key="4">
    <source>
        <dbReference type="Proteomes" id="UP000264310"/>
    </source>
</evidence>
<evidence type="ECO:0000256" key="2">
    <source>
        <dbReference type="SAM" id="SignalP"/>
    </source>
</evidence>
<dbReference type="RefSeq" id="WP_116682648.1">
    <property type="nucleotide sequence ID" value="NZ_QURL01000003.1"/>
</dbReference>
<accession>A0A371X4R7</accession>
<evidence type="ECO:0000313" key="3">
    <source>
        <dbReference type="EMBL" id="RFC64232.1"/>
    </source>
</evidence>
<keyword evidence="2" id="KW-0732">Signal</keyword>
<feature type="region of interest" description="Disordered" evidence="1">
    <location>
        <begin position="32"/>
        <end position="77"/>
    </location>
</feature>
<organism evidence="3 4">
    <name type="scientific">Fulvimarina endophytica</name>
    <dbReference type="NCBI Taxonomy" id="2293836"/>
    <lineage>
        <taxon>Bacteria</taxon>
        <taxon>Pseudomonadati</taxon>
        <taxon>Pseudomonadota</taxon>
        <taxon>Alphaproteobacteria</taxon>
        <taxon>Hyphomicrobiales</taxon>
        <taxon>Aurantimonadaceae</taxon>
        <taxon>Fulvimarina</taxon>
    </lineage>
</organism>
<dbReference type="AlphaFoldDB" id="A0A371X4R7"/>
<comment type="caution">
    <text evidence="3">The sequence shown here is derived from an EMBL/GenBank/DDBJ whole genome shotgun (WGS) entry which is preliminary data.</text>
</comment>
<dbReference type="Proteomes" id="UP000264310">
    <property type="component" value="Unassembled WGS sequence"/>
</dbReference>
<feature type="signal peptide" evidence="2">
    <location>
        <begin position="1"/>
        <end position="32"/>
    </location>
</feature>
<reference evidence="3 4" key="1">
    <citation type="submission" date="2018-08" db="EMBL/GenBank/DDBJ databases">
        <title>Fulvimarina sp. 85, whole genome shotgun sequence.</title>
        <authorList>
            <person name="Tuo L."/>
        </authorList>
    </citation>
    <scope>NUCLEOTIDE SEQUENCE [LARGE SCALE GENOMIC DNA]</scope>
    <source>
        <strain evidence="3 4">85</strain>
    </source>
</reference>
<protein>
    <submittedName>
        <fullName evidence="3">Uncharacterized protein</fullName>
    </submittedName>
</protein>
<evidence type="ECO:0000256" key="1">
    <source>
        <dbReference type="SAM" id="MobiDB-lite"/>
    </source>
</evidence>
<dbReference type="OrthoDB" id="7917347at2"/>
<name>A0A371X4R7_9HYPH</name>
<gene>
    <name evidence="3" type="ORF">DYI37_07785</name>
</gene>
<proteinExistence type="predicted"/>
<feature type="compositionally biased region" description="Gly residues" evidence="1">
    <location>
        <begin position="33"/>
        <end position="49"/>
    </location>
</feature>